<evidence type="ECO:0000256" key="1">
    <source>
        <dbReference type="SAM" id="MobiDB-lite"/>
    </source>
</evidence>
<dbReference type="WBParaSite" id="snap_masked-unitig_29242-processed-gene-0.1-mRNA-1">
    <property type="protein sequence ID" value="snap_masked-unitig_29242-processed-gene-0.1-mRNA-1"/>
    <property type="gene ID" value="snap_masked-unitig_29242-processed-gene-0.1"/>
</dbReference>
<evidence type="ECO:0000313" key="3">
    <source>
        <dbReference type="WBParaSite" id="snap_masked-unitig_29242-processed-gene-0.1-mRNA-1"/>
    </source>
</evidence>
<evidence type="ECO:0000313" key="2">
    <source>
        <dbReference type="Proteomes" id="UP000095280"/>
    </source>
</evidence>
<keyword evidence="2" id="KW-1185">Reference proteome</keyword>
<proteinExistence type="predicted"/>
<dbReference type="Proteomes" id="UP000095280">
    <property type="component" value="Unplaced"/>
</dbReference>
<name>A0A1I8JPP6_9PLAT</name>
<feature type="region of interest" description="Disordered" evidence="1">
    <location>
        <begin position="172"/>
        <end position="194"/>
    </location>
</feature>
<accession>A0A1I8JPP6</accession>
<reference evidence="3" key="1">
    <citation type="submission" date="2016-11" db="UniProtKB">
        <authorList>
            <consortium name="WormBaseParasite"/>
        </authorList>
    </citation>
    <scope>IDENTIFICATION</scope>
</reference>
<dbReference type="AlphaFoldDB" id="A0A1I8JPP6"/>
<feature type="compositionally biased region" description="Low complexity" evidence="1">
    <location>
        <begin position="179"/>
        <end position="191"/>
    </location>
</feature>
<feature type="compositionally biased region" description="Low complexity" evidence="1">
    <location>
        <begin position="12"/>
        <end position="27"/>
    </location>
</feature>
<feature type="region of interest" description="Disordered" evidence="1">
    <location>
        <begin position="12"/>
        <end position="32"/>
    </location>
</feature>
<sequence>FLILGVWAPSATISSSTSRSPSTARSSGCRQPPSWRVVDVTEVSRIAEFDFLMDESHGLTKDTEYFVALSGCSSTQCRTAGFAKFNTWQQGGGPQNLAPPSLREAAQPNKDQTTLRAIVCCCTKADYKETAEVCDRQTAQLGTDSSASAAAAIPSSDGLGYTTYAEILSDVGRHDNDQSGAGRSVAASSGSEKTARDLEVISNHEMHTGFGKLDLPAGNSESAAQHSFISCQHSSLKQGSRSGRTPRFTDVHSTSLVVHCSKLYGRRTVPAHRYQNRMPKAYTSTDESYTPLNSSGGMWIGVPTMLPLIIACGLQKPRSVSLARLRLSSSTFFSLMSRCTQALAVQEPDALH</sequence>
<organism evidence="2 3">
    <name type="scientific">Macrostomum lignano</name>
    <dbReference type="NCBI Taxonomy" id="282301"/>
    <lineage>
        <taxon>Eukaryota</taxon>
        <taxon>Metazoa</taxon>
        <taxon>Spiralia</taxon>
        <taxon>Lophotrochozoa</taxon>
        <taxon>Platyhelminthes</taxon>
        <taxon>Rhabditophora</taxon>
        <taxon>Macrostomorpha</taxon>
        <taxon>Macrostomida</taxon>
        <taxon>Macrostomidae</taxon>
        <taxon>Macrostomum</taxon>
    </lineage>
</organism>
<protein>
    <submittedName>
        <fullName evidence="3">Fibronectin type-III domain-containing protein</fullName>
    </submittedName>
</protein>